<sequence length="194" mass="21658">MRTIMGFRIINLLYRVYYLNTVPGFLHGKLYWLKFAETFLILPKVQVKPYGIGKEEAIVNIGGSPSVVIARLISERGGVRETVAKKMEGYLQDGSCEEERGGEPSPFSPFQDDDVPSKTPPIGQLRCNRLEFNTNRKRTKANVLVTGVTLVNVNTKKDPLLSYQRDHNLEFVSGFNGGTRNNPLTSPTPVALTN</sequence>
<accession>A0A834P653</accession>
<evidence type="ECO:0000313" key="2">
    <source>
        <dbReference type="EMBL" id="KAF7429708.1"/>
    </source>
</evidence>
<dbReference type="AlphaFoldDB" id="A0A834P653"/>
<feature type="compositionally biased region" description="Polar residues" evidence="1">
    <location>
        <begin position="178"/>
        <end position="194"/>
    </location>
</feature>
<organism evidence="2 3">
    <name type="scientific">Vespula pensylvanica</name>
    <name type="common">Western yellow jacket</name>
    <name type="synonym">Wasp</name>
    <dbReference type="NCBI Taxonomy" id="30213"/>
    <lineage>
        <taxon>Eukaryota</taxon>
        <taxon>Metazoa</taxon>
        <taxon>Ecdysozoa</taxon>
        <taxon>Arthropoda</taxon>
        <taxon>Hexapoda</taxon>
        <taxon>Insecta</taxon>
        <taxon>Pterygota</taxon>
        <taxon>Neoptera</taxon>
        <taxon>Endopterygota</taxon>
        <taxon>Hymenoptera</taxon>
        <taxon>Apocrita</taxon>
        <taxon>Aculeata</taxon>
        <taxon>Vespoidea</taxon>
        <taxon>Vespidae</taxon>
        <taxon>Vespinae</taxon>
        <taxon>Vespula</taxon>
    </lineage>
</organism>
<reference evidence="2" key="1">
    <citation type="journal article" date="2020" name="G3 (Bethesda)">
        <title>High-Quality Assemblies for Three Invasive Social Wasps from the &lt;i&gt;Vespula&lt;/i&gt; Genus.</title>
        <authorList>
            <person name="Harrop T.W.R."/>
            <person name="Guhlin J."/>
            <person name="McLaughlin G.M."/>
            <person name="Permina E."/>
            <person name="Stockwell P."/>
            <person name="Gilligan J."/>
            <person name="Le Lec M.F."/>
            <person name="Gruber M.A.M."/>
            <person name="Quinn O."/>
            <person name="Lovegrove M."/>
            <person name="Duncan E.J."/>
            <person name="Remnant E.J."/>
            <person name="Van Eeckhoven J."/>
            <person name="Graham B."/>
            <person name="Knapp R.A."/>
            <person name="Langford K.W."/>
            <person name="Kronenberg Z."/>
            <person name="Press M.O."/>
            <person name="Eacker S.M."/>
            <person name="Wilson-Rankin E.E."/>
            <person name="Purcell J."/>
            <person name="Lester P.J."/>
            <person name="Dearden P.K."/>
        </authorList>
    </citation>
    <scope>NUCLEOTIDE SEQUENCE</scope>
    <source>
        <strain evidence="2">Volc-1</strain>
    </source>
</reference>
<feature type="region of interest" description="Disordered" evidence="1">
    <location>
        <begin position="174"/>
        <end position="194"/>
    </location>
</feature>
<proteinExistence type="predicted"/>
<keyword evidence="3" id="KW-1185">Reference proteome</keyword>
<dbReference type="Proteomes" id="UP000600918">
    <property type="component" value="Unassembled WGS sequence"/>
</dbReference>
<name>A0A834P653_VESPE</name>
<feature type="region of interest" description="Disordered" evidence="1">
    <location>
        <begin position="94"/>
        <end position="123"/>
    </location>
</feature>
<protein>
    <submittedName>
        <fullName evidence="2">Uncharacterized protein</fullName>
    </submittedName>
</protein>
<gene>
    <name evidence="2" type="ORF">H0235_006106</name>
</gene>
<dbReference type="EMBL" id="JACSDY010000004">
    <property type="protein sequence ID" value="KAF7429708.1"/>
    <property type="molecule type" value="Genomic_DNA"/>
</dbReference>
<evidence type="ECO:0000256" key="1">
    <source>
        <dbReference type="SAM" id="MobiDB-lite"/>
    </source>
</evidence>
<evidence type="ECO:0000313" key="3">
    <source>
        <dbReference type="Proteomes" id="UP000600918"/>
    </source>
</evidence>
<comment type="caution">
    <text evidence="2">The sequence shown here is derived from an EMBL/GenBank/DDBJ whole genome shotgun (WGS) entry which is preliminary data.</text>
</comment>